<name>A0A2T3ASF8_AMORE</name>
<keyword evidence="4" id="KW-1133">Transmembrane helix</keyword>
<evidence type="ECO:0000313" key="8">
    <source>
        <dbReference type="Proteomes" id="UP000241818"/>
    </source>
</evidence>
<evidence type="ECO:0000313" key="7">
    <source>
        <dbReference type="EMBL" id="PSS09294.1"/>
    </source>
</evidence>
<proteinExistence type="predicted"/>
<gene>
    <name evidence="7" type="ORF">M430DRAFT_88944</name>
</gene>
<dbReference type="STRING" id="857342.A0A2T3ASF8"/>
<dbReference type="AlphaFoldDB" id="A0A2T3ASF8"/>
<dbReference type="Proteomes" id="UP000241818">
    <property type="component" value="Unassembled WGS sequence"/>
</dbReference>
<keyword evidence="2" id="KW-0812">Transmembrane</keyword>
<evidence type="ECO:0000256" key="4">
    <source>
        <dbReference type="ARBA" id="ARBA00022989"/>
    </source>
</evidence>
<keyword evidence="3" id="KW-0732">Signal</keyword>
<comment type="subcellular location">
    <subcellularLocation>
        <location evidence="1">Membrane</location>
        <topology evidence="1">Single-pass membrane protein</topology>
    </subcellularLocation>
</comment>
<evidence type="ECO:0000256" key="1">
    <source>
        <dbReference type="ARBA" id="ARBA00004167"/>
    </source>
</evidence>
<dbReference type="PANTHER" id="PTHR13605:SF4">
    <property type="entry name" value="ER MEMBRANE PROTEIN COMPLEX SUBUNIT 7"/>
    <property type="match status" value="1"/>
</dbReference>
<evidence type="ECO:0000256" key="3">
    <source>
        <dbReference type="ARBA" id="ARBA00022729"/>
    </source>
</evidence>
<accession>A0A2T3ASF8</accession>
<sequence length="203" mass="22061">IRISIPSSPNPSTLPPSTSASLTTLSTQFSAPLRIDGSFDFRNVTTGSYLLDVHCNTHAFAPLRVDVREGENDDEEVLVWGTFRGNEWENKGPVVGVRKLGSEEEGGEEERVWGLEVKALGGKEYFVQRAGFSPLSILKNPMILLALVSMGIVFGMPYLMDNMDPELRAEFEERQKASPLAGGQAANPLQSFDAAAWLAGSSS</sequence>
<feature type="non-terminal residue" evidence="7">
    <location>
        <position position="203"/>
    </location>
</feature>
<dbReference type="InterPro" id="IPR019008">
    <property type="entry name" value="Beta_sandwich_EMC7"/>
</dbReference>
<evidence type="ECO:0000259" key="6">
    <source>
        <dbReference type="Pfam" id="PF09430"/>
    </source>
</evidence>
<organism evidence="7 8">
    <name type="scientific">Amorphotheca resinae ATCC 22711</name>
    <dbReference type="NCBI Taxonomy" id="857342"/>
    <lineage>
        <taxon>Eukaryota</taxon>
        <taxon>Fungi</taxon>
        <taxon>Dikarya</taxon>
        <taxon>Ascomycota</taxon>
        <taxon>Pezizomycotina</taxon>
        <taxon>Leotiomycetes</taxon>
        <taxon>Helotiales</taxon>
        <taxon>Amorphothecaceae</taxon>
        <taxon>Amorphotheca</taxon>
    </lineage>
</organism>
<dbReference type="RefSeq" id="XP_024717592.1">
    <property type="nucleotide sequence ID" value="XM_024869651.1"/>
</dbReference>
<evidence type="ECO:0000256" key="2">
    <source>
        <dbReference type="ARBA" id="ARBA00022692"/>
    </source>
</evidence>
<feature type="domain" description="ER membrane protein complex subunit 7 beta-sandwich" evidence="6">
    <location>
        <begin position="10"/>
        <end position="145"/>
    </location>
</feature>
<keyword evidence="8" id="KW-1185">Reference proteome</keyword>
<dbReference type="PANTHER" id="PTHR13605">
    <property type="entry name" value="ER MEMBRANE PROTEIN COMPLEX SUBUNIT 7"/>
    <property type="match status" value="1"/>
</dbReference>
<feature type="non-terminal residue" evidence="7">
    <location>
        <position position="1"/>
    </location>
</feature>
<dbReference type="GeneID" id="36577732"/>
<evidence type="ECO:0000256" key="5">
    <source>
        <dbReference type="ARBA" id="ARBA00023136"/>
    </source>
</evidence>
<dbReference type="OrthoDB" id="27095at2759"/>
<dbReference type="InParanoid" id="A0A2T3ASF8"/>
<keyword evidence="5" id="KW-0472">Membrane</keyword>
<dbReference type="InterPro" id="IPR039163">
    <property type="entry name" value="EMC7"/>
</dbReference>
<dbReference type="GO" id="GO:0072546">
    <property type="term" value="C:EMC complex"/>
    <property type="evidence" value="ECO:0007669"/>
    <property type="project" value="TreeGrafter"/>
</dbReference>
<protein>
    <recommendedName>
        <fullName evidence="6">ER membrane protein complex subunit 7 beta-sandwich domain-containing protein</fullName>
    </recommendedName>
</protein>
<reference evidence="7 8" key="1">
    <citation type="journal article" date="2018" name="New Phytol.">
        <title>Comparative genomics and transcriptomics depict ericoid mycorrhizal fungi as versatile saprotrophs and plant mutualists.</title>
        <authorList>
            <person name="Martino E."/>
            <person name="Morin E."/>
            <person name="Grelet G.A."/>
            <person name="Kuo A."/>
            <person name="Kohler A."/>
            <person name="Daghino S."/>
            <person name="Barry K.W."/>
            <person name="Cichocki N."/>
            <person name="Clum A."/>
            <person name="Dockter R.B."/>
            <person name="Hainaut M."/>
            <person name="Kuo R.C."/>
            <person name="LaButti K."/>
            <person name="Lindahl B.D."/>
            <person name="Lindquist E.A."/>
            <person name="Lipzen A."/>
            <person name="Khouja H.R."/>
            <person name="Magnuson J."/>
            <person name="Murat C."/>
            <person name="Ohm R.A."/>
            <person name="Singer S.W."/>
            <person name="Spatafora J.W."/>
            <person name="Wang M."/>
            <person name="Veneault-Fourrey C."/>
            <person name="Henrissat B."/>
            <person name="Grigoriev I.V."/>
            <person name="Martin F.M."/>
            <person name="Perotto S."/>
        </authorList>
    </citation>
    <scope>NUCLEOTIDE SEQUENCE [LARGE SCALE GENOMIC DNA]</scope>
    <source>
        <strain evidence="7 8">ATCC 22711</strain>
    </source>
</reference>
<dbReference type="Pfam" id="PF09430">
    <property type="entry name" value="EMC7_beta-sandw"/>
    <property type="match status" value="1"/>
</dbReference>
<dbReference type="EMBL" id="KZ679017">
    <property type="protein sequence ID" value="PSS09294.1"/>
    <property type="molecule type" value="Genomic_DNA"/>
</dbReference>